<evidence type="ECO:0000259" key="8">
    <source>
        <dbReference type="PROSITE" id="PS50075"/>
    </source>
</evidence>
<dbReference type="Pfam" id="PF00668">
    <property type="entry name" value="Condensation"/>
    <property type="match status" value="1"/>
</dbReference>
<dbReference type="InterPro" id="IPR045851">
    <property type="entry name" value="AMP-bd_C_sf"/>
</dbReference>
<evidence type="ECO:0000256" key="3">
    <source>
        <dbReference type="ARBA" id="ARBA00022450"/>
    </source>
</evidence>
<dbReference type="PANTHER" id="PTHR45527">
    <property type="entry name" value="NONRIBOSOMAL PEPTIDE SYNTHETASE"/>
    <property type="match status" value="1"/>
</dbReference>
<dbReference type="PROSITE" id="PS00012">
    <property type="entry name" value="PHOSPHOPANTETHEINE"/>
    <property type="match status" value="2"/>
</dbReference>
<dbReference type="Gene3D" id="1.10.1200.10">
    <property type="entry name" value="ACP-like"/>
    <property type="match status" value="4"/>
</dbReference>
<dbReference type="InterPro" id="IPR036736">
    <property type="entry name" value="ACP-like_sf"/>
</dbReference>
<keyword evidence="4" id="KW-0597">Phosphoprotein</keyword>
<dbReference type="Gene3D" id="3.30.300.30">
    <property type="match status" value="1"/>
</dbReference>
<dbReference type="Gene3D" id="3.30.559.10">
    <property type="entry name" value="Chloramphenicol acetyltransferase-like domain"/>
    <property type="match status" value="3"/>
</dbReference>
<feature type="region of interest" description="Disordered" evidence="7">
    <location>
        <begin position="1664"/>
        <end position="1696"/>
    </location>
</feature>
<dbReference type="InterPro" id="IPR020806">
    <property type="entry name" value="PKS_PP-bd"/>
</dbReference>
<protein>
    <submittedName>
        <fullName evidence="9">Non-ribosomal peptide synthetase</fullName>
    </submittedName>
</protein>
<evidence type="ECO:0000256" key="6">
    <source>
        <dbReference type="ARBA" id="ARBA00022737"/>
    </source>
</evidence>
<dbReference type="Pfam" id="PF13193">
    <property type="entry name" value="AMP-binding_C"/>
    <property type="match status" value="1"/>
</dbReference>
<dbReference type="InterPro" id="IPR013217">
    <property type="entry name" value="Methyltransf_12"/>
</dbReference>
<keyword evidence="10" id="KW-1185">Reference proteome</keyword>
<dbReference type="Gene3D" id="3.30.559.30">
    <property type="entry name" value="Nonribosomal peptide synthetase, condensation domain"/>
    <property type="match status" value="4"/>
</dbReference>
<dbReference type="Gene3D" id="3.40.50.150">
    <property type="entry name" value="Vaccinia Virus protein VP39"/>
    <property type="match status" value="1"/>
</dbReference>
<proteinExistence type="predicted"/>
<dbReference type="PROSITE" id="PS50075">
    <property type="entry name" value="CARRIER"/>
    <property type="match status" value="4"/>
</dbReference>
<sequence length="3526" mass="377059">MTPEQLQSAVNAASRHPALRSAIATPDALIDIDRPAPTVRVHDLSADEDGGESALAAVRERMAGTYFRLDEGHAWDVELSLLGSGRSVIHLAVALTVADLIGITVLCAEIAAHIAVLRETGAEPDPAPRIDYADVRAALADSTPRRPSVPGDILATRVDELLEAPVLPMVDPGGPDVAPRVTRLAATLDDETWTRLGELAGDIGVTRAAILLAVYAEALRRWTDDERRDFIITVPGLSVAGTEAHILDRTRIYATRCIDRPDLSAADAFGESAAELRYRIARGVDAVDELRRAVATGAGHRGLAPYVLTYSADRPVLPAAATELLGHPTMIRSSTPQVIIDFQVYRFVADEVSLSFDVRDGVLADGVAEQLFATTVEAVTALADWSPEQVRSTRIADVVALPEQVRRHRELLSGERAAPPGLLHDDFRDAVARHPERVALVCADRQCDRIAVEHEALTYGDVDALARALAIDLIDRTDPDDIVALDLPKGPAQIVAALAVLYAGCTYLPMPQGLPESRRGAILDAARPTVILGPDDLPSTVAPAPGAEGRRDAAPAAPAYVIFTSGSTGTPKGVVMSHAAAVNTVRDVRDRNRIDADDALIPVAAMSFDLSVFDVFGVLGSGGRLICVGDAQARDPFVWLRLIDEHRVTIWNSAPMLAEMLAAAADRRTPPLPLRRVLCSGDRIDRGLYDRLAAIAPEVTVVAMGGATEGGIWSNEFLVGADTALRPEWASVPYGGPLTGQRYRVADADGRDCGAHVVGELWIGGESLASGYLGDPELTADRFVDDAGDRWYRTGDLGHWEADDVLVIHGRTDGQVKIRGHRIELGDVEAHLRRLPAVTDAVAFAFPGNTALGAAVVLSAPAEGATGDDIVGDAGRVLPAHMVPRRIDVWDALPVTGNGKVDRAAVATHAGDTRPTSVTIDETVDARTALVVAAYAELLPGPVDEHTNFFAAGGESLAAARLCRLLADAGHVITVADVLAAPSASALADLLSDVPSTPCDNAREVAVDTSVDRFPLTPLQRAYTLGRDGLRDQVRSDTLFTLVLSLPDHVGADDVHRAVRRLTDSWEGLRCARVGDGEQGVADAVDVPLVRVSGPLRDYLPHHRCRTVCAVVVSEQDPGEVGLAIDYLGLDARSLVTVVSAIIAVADGGEIPSRVLGDLAGFAVHARTPSPSSTTIGGRRPVPDDVDLRVPMRAVPTELTPFASRRMVLTDVDGLNRAADDAGVTPSVLLLHAFGATLSEALTAPRIPITVPISHRPVETAGAESVEVLGNFTRLETVIVDPAAGPEAVGAQLWGRIGSEDPAAPGAGGPENRIVFTSTLGLDYSTADAALTPVWSLTATPGVLLDCQVLDHPDGIEIRWDHPHTVLDPTFLDRAQHLFVERLGLTDERASIRASSAASLLTTEQVLDALEQRLRPDVVDDAPSAALLRGIADRHRSGLRPDDGTAHWTADDVDHLTAVLDGSVPQTALLEHPRLAPDAMLAATDQFGAFLDDVAGEIVAKAAALGRAIQVVELGASVGERVIRRLGDLGADHHWECVEPDRLLAHIAHRRGLPVRAEASATVADVIVIGGAAHRDPRILRILHRLPRRDDAVLWLCEPSLDRREILLSAAILNPAVLTQRVDAPLWHWCSVLRDRGFTPVRAVEHDSLVSIRAKLSITPPDHRLSAAAESPVASASTRTQPTPAPASVPAPTDTASDDVATIATAWREVLGLTADPEPHTDFFDVGGDSLSGTRVISRLAADGFTEARLVDLFNQPEFGAFAATVRRTGVEHPRVPSTSRDPHVAVGDDGAFPLTAVQRAYLAGRDSEQILGGNNAHCYFELSVDTLDIAALARAVDVVVARHPSLRSRTVDAWTGEVVVAHTNSAPLACADPRAATEAESIDPTLPGALRVRVGSDVGGSSVVGIGMDNLWLDGQSMFLVLDELSRAYRGEVLPSPVNLTPADYLAGHPELVVSAAPEDRVAAVARALPPAPRIWSRSLAGVETPRFDRVETLIPTAEWTQIRRWSAGRRVSPNALLLAAYVRVLGRWASTDALTVNVTAFDRDPTVPEAAALVGDFTRLFLVGATDVDNDFAALVQRVQQAVVRGMSEPEYATTEICRELLSSRGTPVDAMFPVVFTSGLGLSPTGRHDDEDRLFGRLERVRSQTPQVVLDLQVTEGSAGLRLTADFITELLGPDAVRDHLDELTAALRRCLLDPEQASTHDDGLHDRHGIVEQVTRAWSTTLGVSEIGADTNFFTSGGDSLKATALMRRLIEDGLGGLSLRTLLENPRFDDFLVAATATPAVTPTQPAMLDDDEAGDGFSLTEIQAGYLVGRTAAYADGGTGCQGYHQFDLVLSHPDASAGGAPTVERAPRLRAAWARVVDAHPMLRMRVDPDRFEQRVDPNLDVPLQVIECADRADADEESARLADRLVRHVYDPSEPRPLLDVVVVLGPDSAVLHVSVDLLVTDYVGLRIVIDDFDRALRGLDVRPPSATFGDYQRADRRRRQTPQYRERRRRAEQYWTHRIPDLSAPLRFRSAPNASSDGQSAPGYTRRSQHLSTAEWDRLCATAAGLEATPVALILGEFGAVAAAHAAQPSSTVMLTRVDRQPLVADIDRIVGDFTSTLMIEVPGGLDRATAVRRVRDEVFAALDHSEFSGVEVARLVAGDSRTQTVVPVVITYTVDAADSAAPRLVVPREGTGRSRTPQVLLDVQITPLPGGVAIDWDARDDGFDSEVLDAAFADFVERLRRVGAATTAVETALAVAHERLALSDDAVADLLSDSEQTVRDVMAWHLARAGMHRPIAVAEVARRLGAGPRTPLVRRWVEELIAAGMVKEYTHGVCLTAPAIPLADSLERWRSIRARAAEIDYGDRQLAYVEECLHSLEGLLNGSVDPLALLFPGGELEVARAAYDDNLLARYLNGVCAAGMRAAASGRSSLRVLEVGGGVGGTTRTVLDELAGHRVDYLFTDVSRFFLDAAEQRWPQVSTALFDVNDDRAPSTDGFDVILCANVLHNAHDIPAAVARLRRLLRPGGALAIIDSTAPSAALMATMEFKEGLADRRDLRAETGSPFLLLSQWCDVLAEDQVAVYPPSGHVLETAGQHLFWVTPAAAASQAAPHERESQVAQIWSEVLDVPVAGLTADSDFMTSGGDSLLLARCVGRLRRELDWAEPSAWDLVYRRVVADPTIAGCVAALTGRSTTDRRVPEPALTADPHAWVDTASRRDAVEAGLDGPTEARLVQLVAPTAVSATPIVLFHDGSGGLGPYRELVDALGTRIDGGVYGIERSPGDGYLDIPAEDLFAVLQQRCARSLLRLHASSIHLVGYCMGGLLAAGTAPLLEAHGITPIVTVISSYRIPFRLTDDVLADYAFAKALGWDPADFGIDVDDDHVGATLTDARAAGHRTIDAEVVAEHGPGSLTDALRAAPPTVLDRVRCAVGARGRDGITEEVLLGMRETFVHSVSAVAAWRQPVMVTPATFLRQEKPMSYLPSLGEDMSDFWRSHCVGGLDVVDIPGDHFSCLNGANASSAAQLLAELTLATADQEVR</sequence>
<evidence type="ECO:0000313" key="9">
    <source>
        <dbReference type="EMBL" id="WYY08038.1"/>
    </source>
</evidence>
<accession>A0ABZ2U2T9</accession>
<feature type="domain" description="Carrier" evidence="8">
    <location>
        <begin position="922"/>
        <end position="995"/>
    </location>
</feature>
<feature type="region of interest" description="Disordered" evidence="7">
    <location>
        <begin position="2476"/>
        <end position="2499"/>
    </location>
</feature>
<dbReference type="SUPFAM" id="SSF53335">
    <property type="entry name" value="S-adenosyl-L-methionine-dependent methyltransferases"/>
    <property type="match status" value="1"/>
</dbReference>
<keyword evidence="6" id="KW-0677">Repeat</keyword>
<dbReference type="SUPFAM" id="SSF56801">
    <property type="entry name" value="Acetyl-CoA synthetase-like"/>
    <property type="match status" value="1"/>
</dbReference>
<reference evidence="9 10" key="1">
    <citation type="journal article" date="2023" name="Virus Evol.">
        <title>Computational host range prediction-The good, the bad, and the ugly.</title>
        <authorList>
            <person name="Howell A.A."/>
            <person name="Versoza C.J."/>
            <person name="Pfeifer S.P."/>
        </authorList>
    </citation>
    <scope>NUCLEOTIDE SEQUENCE [LARGE SCALE GENOMIC DNA]</scope>
    <source>
        <strain evidence="9 10">1610/1b</strain>
    </source>
</reference>
<dbReference type="InterPro" id="IPR023213">
    <property type="entry name" value="CAT-like_dom_sf"/>
</dbReference>
<dbReference type="Pfam" id="PF00975">
    <property type="entry name" value="Thioesterase"/>
    <property type="match status" value="1"/>
</dbReference>
<dbReference type="InterPro" id="IPR029063">
    <property type="entry name" value="SAM-dependent_MTases_sf"/>
</dbReference>
<dbReference type="InterPro" id="IPR025110">
    <property type="entry name" value="AMP-bd_C"/>
</dbReference>
<dbReference type="Gene3D" id="3.40.50.12780">
    <property type="entry name" value="N-terminal domain of ligase-like"/>
    <property type="match status" value="1"/>
</dbReference>
<dbReference type="InterPro" id="IPR010071">
    <property type="entry name" value="AA_adenyl_dom"/>
</dbReference>
<gene>
    <name evidence="9" type="ORF">RVF87_02835</name>
</gene>
<dbReference type="Gene3D" id="3.40.50.1820">
    <property type="entry name" value="alpha/beta hydrolase"/>
    <property type="match status" value="1"/>
</dbReference>
<dbReference type="Proteomes" id="UP001479933">
    <property type="component" value="Chromosome"/>
</dbReference>
<feature type="compositionally biased region" description="Basic residues" evidence="7">
    <location>
        <begin position="2484"/>
        <end position="2499"/>
    </location>
</feature>
<name>A0ABZ2U2T9_9ACTN</name>
<dbReference type="InterPro" id="IPR020845">
    <property type="entry name" value="AMP-binding_CS"/>
</dbReference>
<feature type="domain" description="Carrier" evidence="8">
    <location>
        <begin position="3097"/>
        <end position="3180"/>
    </location>
</feature>
<dbReference type="InterPro" id="IPR006162">
    <property type="entry name" value="Ppantetheine_attach_site"/>
</dbReference>
<dbReference type="PANTHER" id="PTHR45527:SF10">
    <property type="entry name" value="PYOCHELIN SYNTHASE PCHF"/>
    <property type="match status" value="1"/>
</dbReference>
<dbReference type="InterPro" id="IPR001031">
    <property type="entry name" value="Thioesterase"/>
</dbReference>
<evidence type="ECO:0000256" key="2">
    <source>
        <dbReference type="ARBA" id="ARBA00004924"/>
    </source>
</evidence>
<organism evidence="9 10">
    <name type="scientific">Gordonia hydrophobica</name>
    <dbReference type="NCBI Taxonomy" id="40516"/>
    <lineage>
        <taxon>Bacteria</taxon>
        <taxon>Bacillati</taxon>
        <taxon>Actinomycetota</taxon>
        <taxon>Actinomycetes</taxon>
        <taxon>Mycobacteriales</taxon>
        <taxon>Gordoniaceae</taxon>
        <taxon>Gordonia</taxon>
    </lineage>
</organism>
<feature type="domain" description="Carrier" evidence="8">
    <location>
        <begin position="1694"/>
        <end position="1770"/>
    </location>
</feature>
<dbReference type="SUPFAM" id="SSF47336">
    <property type="entry name" value="ACP-like"/>
    <property type="match status" value="4"/>
</dbReference>
<feature type="compositionally biased region" description="Low complexity" evidence="7">
    <location>
        <begin position="1666"/>
        <end position="1682"/>
    </location>
</feature>
<evidence type="ECO:0000256" key="5">
    <source>
        <dbReference type="ARBA" id="ARBA00022598"/>
    </source>
</evidence>
<dbReference type="SUPFAM" id="SSF53474">
    <property type="entry name" value="alpha/beta-Hydrolases"/>
    <property type="match status" value="1"/>
</dbReference>
<dbReference type="InterPro" id="IPR001242">
    <property type="entry name" value="Condensation_dom"/>
</dbReference>
<feature type="region of interest" description="Disordered" evidence="7">
    <location>
        <begin position="2516"/>
        <end position="2536"/>
    </location>
</feature>
<dbReference type="InterPro" id="IPR009081">
    <property type="entry name" value="PP-bd_ACP"/>
</dbReference>
<evidence type="ECO:0000313" key="10">
    <source>
        <dbReference type="Proteomes" id="UP001479933"/>
    </source>
</evidence>
<evidence type="ECO:0000256" key="4">
    <source>
        <dbReference type="ARBA" id="ARBA00022553"/>
    </source>
</evidence>
<dbReference type="SUPFAM" id="SSF52777">
    <property type="entry name" value="CoA-dependent acyltransferases"/>
    <property type="match status" value="7"/>
</dbReference>
<comment type="pathway">
    <text evidence="2">Siderophore biosynthesis.</text>
</comment>
<dbReference type="EMBL" id="CP136137">
    <property type="protein sequence ID" value="WYY08038.1"/>
    <property type="molecule type" value="Genomic_DNA"/>
</dbReference>
<dbReference type="Pfam" id="PF00501">
    <property type="entry name" value="AMP-binding"/>
    <property type="match status" value="1"/>
</dbReference>
<dbReference type="InterPro" id="IPR042099">
    <property type="entry name" value="ANL_N_sf"/>
</dbReference>
<dbReference type="InterPro" id="IPR029058">
    <property type="entry name" value="AB_hydrolase_fold"/>
</dbReference>
<dbReference type="InterPro" id="IPR000873">
    <property type="entry name" value="AMP-dep_synth/lig_dom"/>
</dbReference>
<evidence type="ECO:0000256" key="1">
    <source>
        <dbReference type="ARBA" id="ARBA00001957"/>
    </source>
</evidence>
<dbReference type="SMART" id="SM00823">
    <property type="entry name" value="PKS_PP"/>
    <property type="match status" value="3"/>
</dbReference>
<keyword evidence="5" id="KW-0436">Ligase</keyword>
<feature type="domain" description="Carrier" evidence="8">
    <location>
        <begin position="2209"/>
        <end position="2284"/>
    </location>
</feature>
<comment type="cofactor">
    <cofactor evidence="1">
        <name>pantetheine 4'-phosphate</name>
        <dbReference type="ChEBI" id="CHEBI:47942"/>
    </cofactor>
</comment>
<dbReference type="Pfam" id="PF00550">
    <property type="entry name" value="PP-binding"/>
    <property type="match status" value="4"/>
</dbReference>
<keyword evidence="3" id="KW-0596">Phosphopantetheine</keyword>
<evidence type="ECO:0000256" key="7">
    <source>
        <dbReference type="SAM" id="MobiDB-lite"/>
    </source>
</evidence>
<dbReference type="RefSeq" id="WP_169802439.1">
    <property type="nucleotide sequence ID" value="NZ_CP136137.1"/>
</dbReference>
<dbReference type="NCBIfam" id="TIGR01733">
    <property type="entry name" value="AA-adenyl-dom"/>
    <property type="match status" value="1"/>
</dbReference>
<dbReference type="PROSITE" id="PS00455">
    <property type="entry name" value="AMP_BINDING"/>
    <property type="match status" value="1"/>
</dbReference>
<dbReference type="Pfam" id="PF08242">
    <property type="entry name" value="Methyltransf_12"/>
    <property type="match status" value="1"/>
</dbReference>